<dbReference type="eggNOG" id="KOG0116">
    <property type="taxonomic scope" value="Eukaryota"/>
</dbReference>
<evidence type="ECO:0000256" key="1">
    <source>
        <dbReference type="ARBA" id="ARBA00022884"/>
    </source>
</evidence>
<dbReference type="ExpressionAtlas" id="M0ZM69">
    <property type="expression patterns" value="baseline"/>
</dbReference>
<dbReference type="GO" id="GO:0005829">
    <property type="term" value="C:cytosol"/>
    <property type="evidence" value="ECO:0000318"/>
    <property type="project" value="GO_Central"/>
</dbReference>
<dbReference type="PaxDb" id="4113-PGSC0003DMT400003713"/>
<dbReference type="PANTHER" id="PTHR10693:SF64">
    <property type="entry name" value="NTF2 DOMAIN-CONTAINING PROTEIN"/>
    <property type="match status" value="1"/>
</dbReference>
<dbReference type="InterPro" id="IPR012677">
    <property type="entry name" value="Nucleotide-bd_a/b_plait_sf"/>
</dbReference>
<dbReference type="FunFam" id="3.10.450.50:FF:000003">
    <property type="entry name" value="Nuclear transport factor 2 family protein"/>
    <property type="match status" value="1"/>
</dbReference>
<dbReference type="Gene3D" id="3.10.450.50">
    <property type="match status" value="1"/>
</dbReference>
<dbReference type="InParanoid" id="M0ZM69"/>
<sequence length="494" mass="54302">MAMETTAIPSAPAAQVIGNAFVEQYYQIQHHSPELVYRFYLDSSVLSRPNSNGVMTSVTTMKNINDMICSLGYKNYKAEIKTADAQQSYKDGVIVLVTGCLTGKDNMRKQFTQTFFLAPQDKGYFVLNDVLRYAEQNETDNSSEMVNGVKDVAPVPLTPDPEAVHVLEPPNHRQPSSHAEDIQIVEEVVHGSLENEKLVGDEREIMVGAESYINAEPATSVSREDAPKKSYASIVSSQTKKGPTKIYVPSNSRMAPAKTEKQPVKSVAQAPGPESSIHTASGGNASESKDAQYRAEGHSIYIRNLPLNVTVAQLEVEFKRFGPIKQGGIQVRSNRQQGFCFGFVEFEDLNSMNSAIQASPVTIGGLQADVEIKRTTSRGQLQTTTNKLVINFFSWSFIRTVKITYCMLFGPQLLHINDTSAFSYFLLQLVTGEVVSLQEEEQGTEMTISGAVETLVQVEAMVEMTLLEDVAGIKEDEVVKVTNKEEGEADGEVA</sequence>
<dbReference type="CDD" id="cd00590">
    <property type="entry name" value="RRM_SF"/>
    <property type="match status" value="1"/>
</dbReference>
<dbReference type="OrthoDB" id="339151at2759"/>
<dbReference type="InterPro" id="IPR002075">
    <property type="entry name" value="NTF2_dom"/>
</dbReference>
<evidence type="ECO:0000256" key="3">
    <source>
        <dbReference type="SAM" id="MobiDB-lite"/>
    </source>
</evidence>
<dbReference type="SUPFAM" id="SSF54427">
    <property type="entry name" value="NTF2-like"/>
    <property type="match status" value="1"/>
</dbReference>
<dbReference type="InterPro" id="IPR032710">
    <property type="entry name" value="NTF2-like_dom_sf"/>
</dbReference>
<dbReference type="CDD" id="cd00780">
    <property type="entry name" value="NTF2"/>
    <property type="match status" value="1"/>
</dbReference>
<dbReference type="Pfam" id="PF00076">
    <property type="entry name" value="RRM_1"/>
    <property type="match status" value="1"/>
</dbReference>
<dbReference type="EnsemblPlants" id="PGSC0003DMT400003713">
    <property type="protein sequence ID" value="PGSC0003DMT400003713"/>
    <property type="gene ID" value="PGSC0003DMG400001461"/>
</dbReference>
<dbReference type="InterPro" id="IPR035979">
    <property type="entry name" value="RBD_domain_sf"/>
</dbReference>
<evidence type="ECO:0000313" key="6">
    <source>
        <dbReference type="EnsemblPlants" id="PGSC0003DMT400003713"/>
    </source>
</evidence>
<organism evidence="6 7">
    <name type="scientific">Solanum tuberosum</name>
    <name type="common">Potato</name>
    <dbReference type="NCBI Taxonomy" id="4113"/>
    <lineage>
        <taxon>Eukaryota</taxon>
        <taxon>Viridiplantae</taxon>
        <taxon>Streptophyta</taxon>
        <taxon>Embryophyta</taxon>
        <taxon>Tracheophyta</taxon>
        <taxon>Spermatophyta</taxon>
        <taxon>Magnoliopsida</taxon>
        <taxon>eudicotyledons</taxon>
        <taxon>Gunneridae</taxon>
        <taxon>Pentapetalae</taxon>
        <taxon>asterids</taxon>
        <taxon>lamiids</taxon>
        <taxon>Solanales</taxon>
        <taxon>Solanaceae</taxon>
        <taxon>Solanoideae</taxon>
        <taxon>Solaneae</taxon>
        <taxon>Solanum</taxon>
    </lineage>
</organism>
<dbReference type="PROSITE" id="PS50177">
    <property type="entry name" value="NTF2_DOMAIN"/>
    <property type="match status" value="1"/>
</dbReference>
<dbReference type="SMART" id="SM00360">
    <property type="entry name" value="RRM"/>
    <property type="match status" value="1"/>
</dbReference>
<dbReference type="Gramene" id="PGSC0003DMT400003713">
    <property type="protein sequence ID" value="PGSC0003DMT400003713"/>
    <property type="gene ID" value="PGSC0003DMG400001461"/>
</dbReference>
<dbReference type="OMA" id="RKQFTQT"/>
<feature type="compositionally biased region" description="Polar residues" evidence="3">
    <location>
        <begin position="276"/>
        <end position="286"/>
    </location>
</feature>
<accession>M0ZM69</accession>
<dbReference type="Pfam" id="PF02136">
    <property type="entry name" value="NTF2"/>
    <property type="match status" value="1"/>
</dbReference>
<dbReference type="Gene3D" id="3.30.70.330">
    <property type="match status" value="1"/>
</dbReference>
<feature type="domain" description="RRM" evidence="4">
    <location>
        <begin position="298"/>
        <end position="377"/>
    </location>
</feature>
<dbReference type="AlphaFoldDB" id="M0ZM69"/>
<dbReference type="SUPFAM" id="SSF54928">
    <property type="entry name" value="RNA-binding domain, RBD"/>
    <property type="match status" value="1"/>
</dbReference>
<evidence type="ECO:0000259" key="4">
    <source>
        <dbReference type="PROSITE" id="PS50102"/>
    </source>
</evidence>
<keyword evidence="1 2" id="KW-0694">RNA-binding</keyword>
<dbReference type="InterPro" id="IPR039539">
    <property type="entry name" value="Ras_GTPase_bind_prot"/>
</dbReference>
<feature type="region of interest" description="Disordered" evidence="3">
    <location>
        <begin position="218"/>
        <end position="291"/>
    </location>
</feature>
<dbReference type="InterPro" id="IPR018222">
    <property type="entry name" value="Nuclear_transport_factor_2_euk"/>
</dbReference>
<dbReference type="STRING" id="4113.M0ZM69"/>
<dbReference type="HOGENOM" id="CLU_026954_1_0_1"/>
<protein>
    <submittedName>
        <fullName evidence="6">Ras-GTPase-activating protein-binding protein</fullName>
    </submittedName>
</protein>
<gene>
    <name evidence="6" type="primary">LOC102583564</name>
</gene>
<evidence type="ECO:0000313" key="7">
    <source>
        <dbReference type="Proteomes" id="UP000011115"/>
    </source>
</evidence>
<feature type="domain" description="NTF2" evidence="5">
    <location>
        <begin position="17"/>
        <end position="133"/>
    </location>
</feature>
<name>M0ZM69_SOLTU</name>
<dbReference type="Proteomes" id="UP000011115">
    <property type="component" value="Unassembled WGS sequence"/>
</dbReference>
<evidence type="ECO:0000259" key="5">
    <source>
        <dbReference type="PROSITE" id="PS50177"/>
    </source>
</evidence>
<dbReference type="GO" id="GO:0003729">
    <property type="term" value="F:mRNA binding"/>
    <property type="evidence" value="ECO:0000318"/>
    <property type="project" value="GO_Central"/>
</dbReference>
<proteinExistence type="predicted"/>
<evidence type="ECO:0000256" key="2">
    <source>
        <dbReference type="PROSITE-ProRule" id="PRU00176"/>
    </source>
</evidence>
<keyword evidence="7" id="KW-1185">Reference proteome</keyword>
<dbReference type="PANTHER" id="PTHR10693">
    <property type="entry name" value="RAS GTPASE-ACTIVATING PROTEIN-BINDING PROTEIN"/>
    <property type="match status" value="1"/>
</dbReference>
<reference evidence="7" key="1">
    <citation type="journal article" date="2011" name="Nature">
        <title>Genome sequence and analysis of the tuber crop potato.</title>
        <authorList>
            <consortium name="The Potato Genome Sequencing Consortium"/>
        </authorList>
    </citation>
    <scope>NUCLEOTIDE SEQUENCE [LARGE SCALE GENOMIC DNA]</scope>
    <source>
        <strain evidence="7">cv. DM1-3 516 R44</strain>
    </source>
</reference>
<reference evidence="6" key="2">
    <citation type="submission" date="2015-06" db="UniProtKB">
        <authorList>
            <consortium name="EnsemblPlants"/>
        </authorList>
    </citation>
    <scope>IDENTIFICATION</scope>
    <source>
        <strain evidence="6">DM1-3 516 R44</strain>
    </source>
</reference>
<dbReference type="InterPro" id="IPR000504">
    <property type="entry name" value="RRM_dom"/>
</dbReference>
<dbReference type="PROSITE" id="PS50102">
    <property type="entry name" value="RRM"/>
    <property type="match status" value="1"/>
</dbReference>